<evidence type="ECO:0000313" key="3">
    <source>
        <dbReference type="Proteomes" id="UP000652761"/>
    </source>
</evidence>
<comment type="caution">
    <text evidence="2">The sequence shown here is derived from an EMBL/GenBank/DDBJ whole genome shotgun (WGS) entry which is preliminary data.</text>
</comment>
<dbReference type="Proteomes" id="UP000652761">
    <property type="component" value="Unassembled WGS sequence"/>
</dbReference>
<evidence type="ECO:0000313" key="2">
    <source>
        <dbReference type="EMBL" id="MQL69407.1"/>
    </source>
</evidence>
<keyword evidence="1" id="KW-0472">Membrane</keyword>
<dbReference type="AlphaFoldDB" id="A0A843TGZ1"/>
<sequence length="157" mass="17824">MLWEQGPVSTCSDAVSTCCPNSTNRLFWELSPVSTCSESVSTCCPNSASMLFWELSPVSTCSESVSTWIEILPTFLRCKDPRVWVDEISKFFLLQASLFLALLVLSLLLHCPEFQERKWGLTPTSYPSHLWRGPDVHVLDPKLVKKLALLKHTQQRH</sequence>
<keyword evidence="1" id="KW-0812">Transmembrane</keyword>
<feature type="transmembrane region" description="Helical" evidence="1">
    <location>
        <begin position="91"/>
        <end position="109"/>
    </location>
</feature>
<dbReference type="EMBL" id="NMUH01000036">
    <property type="protein sequence ID" value="MQL69407.1"/>
    <property type="molecule type" value="Genomic_DNA"/>
</dbReference>
<accession>A0A843TGZ1</accession>
<gene>
    <name evidence="2" type="ORF">Taro_001709</name>
</gene>
<feature type="non-terminal residue" evidence="2">
    <location>
        <position position="1"/>
    </location>
</feature>
<keyword evidence="3" id="KW-1185">Reference proteome</keyword>
<evidence type="ECO:0000256" key="1">
    <source>
        <dbReference type="SAM" id="Phobius"/>
    </source>
</evidence>
<keyword evidence="1" id="KW-1133">Transmembrane helix</keyword>
<name>A0A843TGZ1_COLES</name>
<reference evidence="2" key="1">
    <citation type="submission" date="2017-07" db="EMBL/GenBank/DDBJ databases">
        <title>Taro Niue Genome Assembly and Annotation.</title>
        <authorList>
            <person name="Atibalentja N."/>
            <person name="Keating K."/>
            <person name="Fields C.J."/>
        </authorList>
    </citation>
    <scope>NUCLEOTIDE SEQUENCE</scope>
    <source>
        <strain evidence="2">Niue_2</strain>
        <tissue evidence="2">Leaf</tissue>
    </source>
</reference>
<proteinExistence type="predicted"/>
<organism evidence="2 3">
    <name type="scientific">Colocasia esculenta</name>
    <name type="common">Wild taro</name>
    <name type="synonym">Arum esculentum</name>
    <dbReference type="NCBI Taxonomy" id="4460"/>
    <lineage>
        <taxon>Eukaryota</taxon>
        <taxon>Viridiplantae</taxon>
        <taxon>Streptophyta</taxon>
        <taxon>Embryophyta</taxon>
        <taxon>Tracheophyta</taxon>
        <taxon>Spermatophyta</taxon>
        <taxon>Magnoliopsida</taxon>
        <taxon>Liliopsida</taxon>
        <taxon>Araceae</taxon>
        <taxon>Aroideae</taxon>
        <taxon>Colocasieae</taxon>
        <taxon>Colocasia</taxon>
    </lineage>
</organism>
<protein>
    <submittedName>
        <fullName evidence="2">Uncharacterized protein</fullName>
    </submittedName>
</protein>